<evidence type="ECO:0000313" key="3">
    <source>
        <dbReference type="Proteomes" id="UP000249299"/>
    </source>
</evidence>
<comment type="caution">
    <text evidence="2">The sequence shown here is derived from an EMBL/GenBank/DDBJ whole genome shotgun (WGS) entry which is preliminary data.</text>
</comment>
<evidence type="ECO:0000313" key="2">
    <source>
        <dbReference type="EMBL" id="RAI26499.1"/>
    </source>
</evidence>
<dbReference type="OrthoDB" id="193051at2"/>
<accession>A0A327JJK2</accession>
<sequence>MGRTIILALGLILGGVFSQAPEYAQQYRQRLGGAIDELKQVVADFNSDAEREGLRTDDALKRLSDNPDTLASRRGQRMTEIIARYHRLERQQNAMQSAGPVNRIVALARDFDGEVAEGAYEDFEPGVPVTIEGLLAALVGFVVAYFGGGVVWSANRWRRRRRARRKAEAANETV</sequence>
<dbReference type="InterPro" id="IPR022584">
    <property type="entry name" value="DUF2937"/>
</dbReference>
<feature type="transmembrane region" description="Helical" evidence="1">
    <location>
        <begin position="134"/>
        <end position="155"/>
    </location>
</feature>
<keyword evidence="1" id="KW-0472">Membrane</keyword>
<organism evidence="2 3">
    <name type="scientific">Rhodobium orientis</name>
    <dbReference type="NCBI Taxonomy" id="34017"/>
    <lineage>
        <taxon>Bacteria</taxon>
        <taxon>Pseudomonadati</taxon>
        <taxon>Pseudomonadota</taxon>
        <taxon>Alphaproteobacteria</taxon>
        <taxon>Hyphomicrobiales</taxon>
        <taxon>Rhodobiaceae</taxon>
        <taxon>Rhodobium</taxon>
    </lineage>
</organism>
<gene>
    <name evidence="2" type="ORF">CH339_13610</name>
</gene>
<evidence type="ECO:0008006" key="4">
    <source>
        <dbReference type="Google" id="ProtNLM"/>
    </source>
</evidence>
<keyword evidence="3" id="KW-1185">Reference proteome</keyword>
<dbReference type="Proteomes" id="UP000249299">
    <property type="component" value="Unassembled WGS sequence"/>
</dbReference>
<reference evidence="2 3" key="1">
    <citation type="submission" date="2017-07" db="EMBL/GenBank/DDBJ databases">
        <title>Draft Genome Sequences of Select Purple Nonsulfur Bacteria.</title>
        <authorList>
            <person name="Lasarre B."/>
            <person name="Mckinlay J.B."/>
        </authorList>
    </citation>
    <scope>NUCLEOTIDE SEQUENCE [LARGE SCALE GENOMIC DNA]</scope>
    <source>
        <strain evidence="2 3">DSM 11290</strain>
    </source>
</reference>
<name>A0A327JJK2_9HYPH</name>
<dbReference type="EMBL" id="NPEV01000029">
    <property type="protein sequence ID" value="RAI26499.1"/>
    <property type="molecule type" value="Genomic_DNA"/>
</dbReference>
<dbReference type="RefSeq" id="WP_111434916.1">
    <property type="nucleotide sequence ID" value="NZ_JACIGG010000019.1"/>
</dbReference>
<dbReference type="AlphaFoldDB" id="A0A327JJK2"/>
<keyword evidence="1" id="KW-1133">Transmembrane helix</keyword>
<protein>
    <recommendedName>
        <fullName evidence="4">DUF2937 domain-containing protein</fullName>
    </recommendedName>
</protein>
<dbReference type="Pfam" id="PF11157">
    <property type="entry name" value="DUF2937"/>
    <property type="match status" value="1"/>
</dbReference>
<keyword evidence="1" id="KW-0812">Transmembrane</keyword>
<evidence type="ECO:0000256" key="1">
    <source>
        <dbReference type="SAM" id="Phobius"/>
    </source>
</evidence>
<proteinExistence type="predicted"/>